<keyword evidence="4" id="KW-0560">Oxidoreductase</keyword>
<dbReference type="PANTHER" id="PTHR43104">
    <property type="entry name" value="L-2-HYDROXYGLUTARATE DEHYDROGENASE, MITOCHONDRIAL"/>
    <property type="match status" value="1"/>
</dbReference>
<sequence>HNSGVIHSGIYYKPGSLKAINCRRGIELLLEFCNHYDISYELCGKVIVATTEKELGTLGMLHERGRENGISGLKMLSAPELQEYEPHAAGLSALYCPETGIIDYLQVCRQLSANIQENGEIAAGAAVVSIEDRPDGITVATETGEYETRFLINCAGLFSDQIAELAGARRQVRIIPFRGEYYMLEEQARHLVKNLIYPVPDPRYPFLGVHFTRTISGGIEAGPNAVLAWAREGYKKTDIDVKEMWDYLSYGG</sequence>
<dbReference type="Pfam" id="PF01266">
    <property type="entry name" value="DAO"/>
    <property type="match status" value="1"/>
</dbReference>
<accession>A0A383AAH7</accession>
<keyword evidence="2" id="KW-0285">Flavoprotein</keyword>
<name>A0A383AAH7_9ZZZZ</name>
<dbReference type="GO" id="GO:0047545">
    <property type="term" value="F:(S)-2-hydroxyglutarate dehydrogenase activity"/>
    <property type="evidence" value="ECO:0007669"/>
    <property type="project" value="TreeGrafter"/>
</dbReference>
<evidence type="ECO:0000256" key="2">
    <source>
        <dbReference type="ARBA" id="ARBA00022630"/>
    </source>
</evidence>
<reference evidence="7" key="1">
    <citation type="submission" date="2018-05" db="EMBL/GenBank/DDBJ databases">
        <authorList>
            <person name="Lanie J.A."/>
            <person name="Ng W.-L."/>
            <person name="Kazmierczak K.M."/>
            <person name="Andrzejewski T.M."/>
            <person name="Davidsen T.M."/>
            <person name="Wayne K.J."/>
            <person name="Tettelin H."/>
            <person name="Glass J.I."/>
            <person name="Rusch D."/>
            <person name="Podicherti R."/>
            <person name="Tsui H.-C.T."/>
            <person name="Winkler M.E."/>
        </authorList>
    </citation>
    <scope>NUCLEOTIDE SEQUENCE</scope>
</reference>
<evidence type="ECO:0000256" key="1">
    <source>
        <dbReference type="ARBA" id="ARBA00001974"/>
    </source>
</evidence>
<feature type="domain" description="FAD dependent oxidoreductase" evidence="6">
    <location>
        <begin position="1"/>
        <end position="232"/>
    </location>
</feature>
<evidence type="ECO:0000313" key="7">
    <source>
        <dbReference type="EMBL" id="SVE04088.1"/>
    </source>
</evidence>
<evidence type="ECO:0000256" key="4">
    <source>
        <dbReference type="ARBA" id="ARBA00023002"/>
    </source>
</evidence>
<feature type="non-terminal residue" evidence="7">
    <location>
        <position position="1"/>
    </location>
</feature>
<dbReference type="InterPro" id="IPR036188">
    <property type="entry name" value="FAD/NAD-bd_sf"/>
</dbReference>
<dbReference type="GO" id="GO:0005737">
    <property type="term" value="C:cytoplasm"/>
    <property type="evidence" value="ECO:0007669"/>
    <property type="project" value="TreeGrafter"/>
</dbReference>
<gene>
    <name evidence="7" type="ORF">METZ01_LOCUS456942</name>
</gene>
<comment type="cofactor">
    <cofactor evidence="1">
        <name>FAD</name>
        <dbReference type="ChEBI" id="CHEBI:57692"/>
    </cofactor>
</comment>
<feature type="non-terminal residue" evidence="7">
    <location>
        <position position="252"/>
    </location>
</feature>
<evidence type="ECO:0000256" key="3">
    <source>
        <dbReference type="ARBA" id="ARBA00022827"/>
    </source>
</evidence>
<dbReference type="PANTHER" id="PTHR43104:SF2">
    <property type="entry name" value="L-2-HYDROXYGLUTARATE DEHYDROGENASE, MITOCHONDRIAL"/>
    <property type="match status" value="1"/>
</dbReference>
<protein>
    <recommendedName>
        <fullName evidence="6">FAD dependent oxidoreductase domain-containing protein</fullName>
    </recommendedName>
</protein>
<evidence type="ECO:0000256" key="5">
    <source>
        <dbReference type="ARBA" id="ARBA00037941"/>
    </source>
</evidence>
<comment type="similarity">
    <text evidence="5">Belongs to the L2HGDH family.</text>
</comment>
<dbReference type="InterPro" id="IPR006076">
    <property type="entry name" value="FAD-dep_OxRdtase"/>
</dbReference>
<evidence type="ECO:0000259" key="6">
    <source>
        <dbReference type="Pfam" id="PF01266"/>
    </source>
</evidence>
<dbReference type="EMBL" id="UINC01190101">
    <property type="protein sequence ID" value="SVE04088.1"/>
    <property type="molecule type" value="Genomic_DNA"/>
</dbReference>
<dbReference type="NCBIfam" id="NF008726">
    <property type="entry name" value="PRK11728.1"/>
    <property type="match status" value="1"/>
</dbReference>
<proteinExistence type="inferred from homology"/>
<keyword evidence="3" id="KW-0274">FAD</keyword>
<organism evidence="7">
    <name type="scientific">marine metagenome</name>
    <dbReference type="NCBI Taxonomy" id="408172"/>
    <lineage>
        <taxon>unclassified sequences</taxon>
        <taxon>metagenomes</taxon>
        <taxon>ecological metagenomes</taxon>
    </lineage>
</organism>
<dbReference type="Gene3D" id="3.30.9.10">
    <property type="entry name" value="D-Amino Acid Oxidase, subunit A, domain 2"/>
    <property type="match status" value="1"/>
</dbReference>
<dbReference type="AlphaFoldDB" id="A0A383AAH7"/>
<dbReference type="SUPFAM" id="SSF51905">
    <property type="entry name" value="FAD/NAD(P)-binding domain"/>
    <property type="match status" value="1"/>
</dbReference>
<dbReference type="Gene3D" id="3.50.50.60">
    <property type="entry name" value="FAD/NAD(P)-binding domain"/>
    <property type="match status" value="1"/>
</dbReference>